<feature type="domain" description="Reticulon" evidence="8">
    <location>
        <begin position="282"/>
        <end position="482"/>
    </location>
</feature>
<dbReference type="EMBL" id="JAFDVH010000009">
    <property type="protein sequence ID" value="KAG7470850.1"/>
    <property type="molecule type" value="Genomic_DNA"/>
</dbReference>
<feature type="compositionally biased region" description="Polar residues" evidence="7">
    <location>
        <begin position="60"/>
        <end position="76"/>
    </location>
</feature>
<sequence>MGQVLGFSHCKEFGSVSSTPDSTPPCTDGGNEESDFPELQTAREWSEDEDDDGEDDEGGTSSPSVWGTPRQNSFELTFSYIAFTEPDGGGASRRDSMGGGRRRGGTRGGRAVLSRVDTEESLLPPDSPEADWEHHAILSSQEEEEEEEEEVEEGPKGEQPQQTPGLELREQPPPSHSCDPEPQDRDPECQSSEQEEPSGTQHHDHTDSFSVLLLPGADSLIAAESTATLCASVQPESGVTDVTSSTSSSSIGQNTQEEPISEQWLSTLNLSEGNGRCIQISVMDLIYWRDTERTGMVFTGLVVGLLSLFQLSIITVVSTVSLAIVCCTIAVRIYYKVLHVLQWGDGTHPFQSYLDLDISLTGEQAVSYMERVIVTITNAIAAIKRLFFVGSLMDSLKFLFLMYLLTYVGDLFNGLTLLIIAVICLFSLPLFYKQHQAQVDGFWEKIKAHVDNIKDILHRLFQGASPTPDPDPAPGGAKPKTK</sequence>
<feature type="compositionally biased region" description="Polar residues" evidence="7">
    <location>
        <begin position="15"/>
        <end position="25"/>
    </location>
</feature>
<name>A0A9D3T5H2_MEGAT</name>
<reference evidence="9" key="1">
    <citation type="submission" date="2021-01" db="EMBL/GenBank/DDBJ databases">
        <authorList>
            <person name="Zahm M."/>
            <person name="Roques C."/>
            <person name="Cabau C."/>
            <person name="Klopp C."/>
            <person name="Donnadieu C."/>
            <person name="Jouanno E."/>
            <person name="Lampietro C."/>
            <person name="Louis A."/>
            <person name="Herpin A."/>
            <person name="Echchiki A."/>
            <person name="Berthelot C."/>
            <person name="Parey E."/>
            <person name="Roest-Crollius H."/>
            <person name="Braasch I."/>
            <person name="Postlethwait J."/>
            <person name="Bobe J."/>
            <person name="Montfort J."/>
            <person name="Bouchez O."/>
            <person name="Begum T."/>
            <person name="Mejri S."/>
            <person name="Adams A."/>
            <person name="Chen W.-J."/>
            <person name="Guiguen Y."/>
        </authorList>
    </citation>
    <scope>NUCLEOTIDE SEQUENCE</scope>
    <source>
        <strain evidence="9">YG-15Mar2019-1</strain>
        <tissue evidence="9">Brain</tissue>
    </source>
</reference>
<feature type="transmembrane region" description="Helical" evidence="6">
    <location>
        <begin position="386"/>
        <end position="405"/>
    </location>
</feature>
<dbReference type="InterPro" id="IPR046964">
    <property type="entry name" value="RTN1-4"/>
</dbReference>
<dbReference type="Gene3D" id="1.20.5.2480">
    <property type="match status" value="1"/>
</dbReference>
<dbReference type="AlphaFoldDB" id="A0A9D3T5H2"/>
<dbReference type="Proteomes" id="UP001046870">
    <property type="component" value="Chromosome 9"/>
</dbReference>
<keyword evidence="5 6" id="KW-0472">Membrane</keyword>
<evidence type="ECO:0000313" key="10">
    <source>
        <dbReference type="Proteomes" id="UP001046870"/>
    </source>
</evidence>
<feature type="region of interest" description="Disordered" evidence="7">
    <location>
        <begin position="462"/>
        <end position="482"/>
    </location>
</feature>
<evidence type="ECO:0000256" key="6">
    <source>
        <dbReference type="RuleBase" id="RU210713"/>
    </source>
</evidence>
<dbReference type="PANTHER" id="PTHR45799">
    <property type="entry name" value="RETICULON-LIKE PROTEIN"/>
    <property type="match status" value="1"/>
</dbReference>
<organism evidence="9 10">
    <name type="scientific">Megalops atlanticus</name>
    <name type="common">Tarpon</name>
    <name type="synonym">Clupea gigantea</name>
    <dbReference type="NCBI Taxonomy" id="7932"/>
    <lineage>
        <taxon>Eukaryota</taxon>
        <taxon>Metazoa</taxon>
        <taxon>Chordata</taxon>
        <taxon>Craniata</taxon>
        <taxon>Vertebrata</taxon>
        <taxon>Euteleostomi</taxon>
        <taxon>Actinopterygii</taxon>
        <taxon>Neopterygii</taxon>
        <taxon>Teleostei</taxon>
        <taxon>Elopiformes</taxon>
        <taxon>Megalopidae</taxon>
        <taxon>Megalops</taxon>
    </lineage>
</organism>
<protein>
    <recommendedName>
        <fullName evidence="6">Reticulon</fullName>
    </recommendedName>
</protein>
<feature type="transmembrane region" description="Helical" evidence="6">
    <location>
        <begin position="411"/>
        <end position="432"/>
    </location>
</feature>
<evidence type="ECO:0000313" key="9">
    <source>
        <dbReference type="EMBL" id="KAG7470850.1"/>
    </source>
</evidence>
<dbReference type="GO" id="GO:0071787">
    <property type="term" value="P:endoplasmic reticulum tubular network formation"/>
    <property type="evidence" value="ECO:0007669"/>
    <property type="project" value="TreeGrafter"/>
</dbReference>
<dbReference type="InterPro" id="IPR003388">
    <property type="entry name" value="Reticulon"/>
</dbReference>
<dbReference type="GO" id="GO:0043005">
    <property type="term" value="C:neuron projection"/>
    <property type="evidence" value="ECO:0007669"/>
    <property type="project" value="TreeGrafter"/>
</dbReference>
<feature type="region of interest" description="Disordered" evidence="7">
    <location>
        <begin position="1"/>
        <end position="206"/>
    </location>
</feature>
<evidence type="ECO:0000256" key="1">
    <source>
        <dbReference type="ARBA" id="ARBA00004477"/>
    </source>
</evidence>
<evidence type="ECO:0000259" key="8">
    <source>
        <dbReference type="PROSITE" id="PS50845"/>
    </source>
</evidence>
<dbReference type="Pfam" id="PF02453">
    <property type="entry name" value="Reticulon"/>
    <property type="match status" value="1"/>
</dbReference>
<evidence type="ECO:0000256" key="7">
    <source>
        <dbReference type="SAM" id="MobiDB-lite"/>
    </source>
</evidence>
<evidence type="ECO:0000256" key="2">
    <source>
        <dbReference type="ARBA" id="ARBA00022692"/>
    </source>
</evidence>
<keyword evidence="2 6" id="KW-0812">Transmembrane</keyword>
<keyword evidence="10" id="KW-1185">Reference proteome</keyword>
<evidence type="ECO:0000256" key="3">
    <source>
        <dbReference type="ARBA" id="ARBA00022824"/>
    </source>
</evidence>
<evidence type="ECO:0000256" key="5">
    <source>
        <dbReference type="ARBA" id="ARBA00023136"/>
    </source>
</evidence>
<comment type="caution">
    <text evidence="9">The sequence shown here is derived from an EMBL/GenBank/DDBJ whole genome shotgun (WGS) entry which is preliminary data.</text>
</comment>
<feature type="compositionally biased region" description="Acidic residues" evidence="7">
    <location>
        <begin position="46"/>
        <end position="58"/>
    </location>
</feature>
<feature type="transmembrane region" description="Helical" evidence="6">
    <location>
        <begin position="298"/>
        <end position="331"/>
    </location>
</feature>
<keyword evidence="4 6" id="KW-1133">Transmembrane helix</keyword>
<dbReference type="GO" id="GO:0014069">
    <property type="term" value="C:postsynaptic density"/>
    <property type="evidence" value="ECO:0007669"/>
    <property type="project" value="TreeGrafter"/>
</dbReference>
<evidence type="ECO:0000256" key="4">
    <source>
        <dbReference type="ARBA" id="ARBA00022989"/>
    </source>
</evidence>
<accession>A0A9D3T5H2</accession>
<feature type="compositionally biased region" description="Basic and acidic residues" evidence="7">
    <location>
        <begin position="178"/>
        <end position="188"/>
    </location>
</feature>
<feature type="compositionally biased region" description="Acidic residues" evidence="7">
    <location>
        <begin position="141"/>
        <end position="152"/>
    </location>
</feature>
<dbReference type="GO" id="GO:0005789">
    <property type="term" value="C:endoplasmic reticulum membrane"/>
    <property type="evidence" value="ECO:0007669"/>
    <property type="project" value="UniProtKB-SubCell"/>
</dbReference>
<proteinExistence type="predicted"/>
<gene>
    <name evidence="9" type="ORF">MATL_G00118110</name>
</gene>
<dbReference type="PROSITE" id="PS50845">
    <property type="entry name" value="RETICULON"/>
    <property type="match status" value="1"/>
</dbReference>
<keyword evidence="3 6" id="KW-0256">Endoplasmic reticulum</keyword>
<dbReference type="GO" id="GO:0007420">
    <property type="term" value="P:brain development"/>
    <property type="evidence" value="ECO:0007669"/>
    <property type="project" value="TreeGrafter"/>
</dbReference>
<dbReference type="GO" id="GO:0030182">
    <property type="term" value="P:neuron differentiation"/>
    <property type="evidence" value="ECO:0007669"/>
    <property type="project" value="TreeGrafter"/>
</dbReference>
<dbReference type="PANTHER" id="PTHR45799:SF7">
    <property type="entry name" value="RETICULON"/>
    <property type="match status" value="1"/>
</dbReference>
<feature type="region of interest" description="Disordered" evidence="7">
    <location>
        <begin position="234"/>
        <end position="258"/>
    </location>
</feature>
<dbReference type="OrthoDB" id="567788at2759"/>
<comment type="subcellular location">
    <subcellularLocation>
        <location evidence="1 6">Endoplasmic reticulum membrane</location>
        <topology evidence="1 6">Multi-pass membrane protein</topology>
    </subcellularLocation>
</comment>